<dbReference type="OrthoDB" id="3258696at2"/>
<dbReference type="Gene3D" id="3.40.960.10">
    <property type="entry name" value="VSR Endonuclease"/>
    <property type="match status" value="1"/>
</dbReference>
<reference evidence="1 2" key="1">
    <citation type="submission" date="2009-01" db="EMBL/GenBank/DDBJ databases">
        <authorList>
            <person name="Qin X."/>
            <person name="Bachman B."/>
            <person name="Battles P."/>
            <person name="Bell A."/>
            <person name="Bess C."/>
            <person name="Bickham C."/>
            <person name="Chaboub L."/>
            <person name="Chen D."/>
            <person name="Coyle M."/>
            <person name="Deiros D.R."/>
            <person name="Dinh H."/>
            <person name="Forbes L."/>
            <person name="Fowler G."/>
            <person name="Francisco L."/>
            <person name="Fu Q."/>
            <person name="Gubbala S."/>
            <person name="Hale W."/>
            <person name="Han Y."/>
            <person name="Hemphill L."/>
            <person name="Highlander S.K."/>
            <person name="Hirani K."/>
            <person name="Hogues M."/>
            <person name="Jackson L."/>
            <person name="Jakkamsetti A."/>
            <person name="Javaid M."/>
            <person name="Jiang H."/>
            <person name="Korchina V."/>
            <person name="Kovar C."/>
            <person name="Lara F."/>
            <person name="Lee S."/>
            <person name="Mata R."/>
            <person name="Mathew T."/>
            <person name="Moen C."/>
            <person name="Morales K."/>
            <person name="Munidasa M."/>
            <person name="Nazareth L."/>
            <person name="Ngo R."/>
            <person name="Nguyen L."/>
            <person name="Okwuonu G."/>
            <person name="Ongeri F."/>
            <person name="Patil S."/>
            <person name="Petrosino J."/>
            <person name="Pham C."/>
            <person name="Pham P."/>
            <person name="Pu L.-L."/>
            <person name="Puazo M."/>
            <person name="Raj R."/>
            <person name="Reid J."/>
            <person name="Rouhana J."/>
            <person name="Saada N."/>
            <person name="Shang Y."/>
            <person name="Simmons D."/>
            <person name="Thornton R."/>
            <person name="Warren J."/>
            <person name="Weissenberger G."/>
            <person name="Zhang J."/>
            <person name="Zhang L."/>
            <person name="Zhou C."/>
            <person name="Zhu D."/>
            <person name="Muzny D."/>
            <person name="Worley K."/>
            <person name="Gibbs R."/>
        </authorList>
    </citation>
    <scope>NUCLEOTIDE SEQUENCE [LARGE SCALE GENOMIC DNA]</scope>
    <source>
        <strain evidence="1 2">DSM 15436</strain>
    </source>
</reference>
<dbReference type="Proteomes" id="UP000010301">
    <property type="component" value="Unassembled WGS sequence"/>
</dbReference>
<dbReference type="EMBL" id="ACFG01000037">
    <property type="protein sequence ID" value="EEH63280.1"/>
    <property type="molecule type" value="Genomic_DNA"/>
</dbReference>
<keyword evidence="2" id="KW-1185">Reference proteome</keyword>
<accession>C0W266</accession>
<dbReference type="HOGENOM" id="CLU_856937_0_0_11"/>
<sequence>MKTTWIPTPPNHTGETPPTYPLKRVQVTKTHWLEFSLNTPPWEIHRSVLLFLAKLAIQRSKLPLFLSGITAALQYGAPAWNQHNTIYLGTSTGTNNQNTIGCYHGASPEKPTIKPTLIKRQHKNYPKDAVTLINGIPTLNAYLTVLELLCLTDPYEAFVSADGLARKTLKFNRFNKVAGIELWKRIIKDLEQYASTYFAKKYQQRLQSRLKLLDPFAESAAESAVRVALYQLGITNIESQKRVVINGKERFGDLYLPEYNTIIEIDGNEKYTSADSYADEKDREVSLTAAGFVVVRVNSKELRLPAFAQILAAKLHVPVPRKLKIV</sequence>
<dbReference type="RefSeq" id="WP_006546978.1">
    <property type="nucleotide sequence ID" value="NZ_DS999544.1"/>
</dbReference>
<organism evidence="1 2">
    <name type="scientific">Gleimia coleocanis DSM 15436</name>
    <dbReference type="NCBI Taxonomy" id="525245"/>
    <lineage>
        <taxon>Bacteria</taxon>
        <taxon>Bacillati</taxon>
        <taxon>Actinomycetota</taxon>
        <taxon>Actinomycetes</taxon>
        <taxon>Actinomycetales</taxon>
        <taxon>Actinomycetaceae</taxon>
        <taxon>Gleimia</taxon>
    </lineage>
</organism>
<evidence type="ECO:0000313" key="1">
    <source>
        <dbReference type="EMBL" id="EEH63280.1"/>
    </source>
</evidence>
<proteinExistence type="predicted"/>
<dbReference type="eggNOG" id="COG5340">
    <property type="taxonomic scope" value="Bacteria"/>
</dbReference>
<evidence type="ECO:0008006" key="3">
    <source>
        <dbReference type="Google" id="ProtNLM"/>
    </source>
</evidence>
<protein>
    <recommendedName>
        <fullName evidence="3">DUF559 domain-containing protein</fullName>
    </recommendedName>
</protein>
<name>C0W266_9ACTO</name>
<gene>
    <name evidence="1" type="ORF">HMPREF0044_1519</name>
</gene>
<dbReference type="STRING" id="525245.HMPREF0044_1519"/>
<dbReference type="AlphaFoldDB" id="C0W266"/>
<evidence type="ECO:0000313" key="2">
    <source>
        <dbReference type="Proteomes" id="UP000010301"/>
    </source>
</evidence>
<comment type="caution">
    <text evidence="1">The sequence shown here is derived from an EMBL/GenBank/DDBJ whole genome shotgun (WGS) entry which is preliminary data.</text>
</comment>